<dbReference type="OrthoDB" id="2800002at2759"/>
<protein>
    <submittedName>
        <fullName evidence="1">Delta(6)-protoilludene synthase</fullName>
    </submittedName>
</protein>
<dbReference type="OMA" id="ANWPFER"/>
<accession>A0A1M2VVP3</accession>
<dbReference type="EMBL" id="MNAD01000611">
    <property type="protein sequence ID" value="OJT11602.1"/>
    <property type="molecule type" value="Genomic_DNA"/>
</dbReference>
<dbReference type="Proteomes" id="UP000184267">
    <property type="component" value="Unassembled WGS sequence"/>
</dbReference>
<keyword evidence="2" id="KW-1185">Reference proteome</keyword>
<organism evidence="1 2">
    <name type="scientific">Trametes pubescens</name>
    <name type="common">White-rot fungus</name>
    <dbReference type="NCBI Taxonomy" id="154538"/>
    <lineage>
        <taxon>Eukaryota</taxon>
        <taxon>Fungi</taxon>
        <taxon>Dikarya</taxon>
        <taxon>Basidiomycota</taxon>
        <taxon>Agaricomycotina</taxon>
        <taxon>Agaricomycetes</taxon>
        <taxon>Polyporales</taxon>
        <taxon>Polyporaceae</taxon>
        <taxon>Trametes</taxon>
    </lineage>
</organism>
<evidence type="ECO:0000313" key="2">
    <source>
        <dbReference type="Proteomes" id="UP000184267"/>
    </source>
</evidence>
<dbReference type="InterPro" id="IPR008949">
    <property type="entry name" value="Isoprenoid_synthase_dom_sf"/>
</dbReference>
<name>A0A1M2VVP3_TRAPU</name>
<dbReference type="Gene3D" id="1.10.600.10">
    <property type="entry name" value="Farnesyl Diphosphate Synthase"/>
    <property type="match status" value="1"/>
</dbReference>
<reference evidence="1 2" key="1">
    <citation type="submission" date="2016-10" db="EMBL/GenBank/DDBJ databases">
        <title>Genome sequence of the basidiomycete white-rot fungus Trametes pubescens.</title>
        <authorList>
            <person name="Makela M.R."/>
            <person name="Granchi Z."/>
            <person name="Peng M."/>
            <person name="De Vries R.P."/>
            <person name="Grigoriev I."/>
            <person name="Riley R."/>
            <person name="Hilden K."/>
        </authorList>
    </citation>
    <scope>NUCLEOTIDE SEQUENCE [LARGE SCALE GENOMIC DNA]</scope>
    <source>
        <strain evidence="1 2">FBCC735</strain>
    </source>
</reference>
<sequence length="126" mass="14436">MSRSLRLPDTLSRWPYPRRINPAYEEVSAESAAWLRSFHAFSAEKQVAFDKCKFGLLASLTYPDVDKDHLRAACDLMNVFFVFDEQTDIADTARTRELADIVIDAVRHPERPRPEGEPVVGEITRQ</sequence>
<dbReference type="SUPFAM" id="SSF48576">
    <property type="entry name" value="Terpenoid synthases"/>
    <property type="match status" value="1"/>
</dbReference>
<gene>
    <name evidence="1" type="ORF">TRAPUB_11879</name>
</gene>
<dbReference type="STRING" id="154538.A0A1M2VVP3"/>
<proteinExistence type="predicted"/>
<dbReference type="AlphaFoldDB" id="A0A1M2VVP3"/>
<evidence type="ECO:0000313" key="1">
    <source>
        <dbReference type="EMBL" id="OJT11602.1"/>
    </source>
</evidence>
<comment type="caution">
    <text evidence="1">The sequence shown here is derived from an EMBL/GenBank/DDBJ whole genome shotgun (WGS) entry which is preliminary data.</text>
</comment>